<evidence type="ECO:0000256" key="4">
    <source>
        <dbReference type="ARBA" id="ARBA00024226"/>
    </source>
</evidence>
<protein>
    <recommendedName>
        <fullName evidence="4">aldehyde dehydrogenase (NAD(+))</fullName>
        <ecNumber evidence="4">1.2.1.3</ecNumber>
    </recommendedName>
</protein>
<dbReference type="GO" id="GO:0003700">
    <property type="term" value="F:DNA-binding transcription factor activity"/>
    <property type="evidence" value="ECO:0007669"/>
    <property type="project" value="InterPro"/>
</dbReference>
<evidence type="ECO:0000313" key="9">
    <source>
        <dbReference type="EMBL" id="KJK77388.1"/>
    </source>
</evidence>
<reference evidence="10" key="1">
    <citation type="journal article" date="2014" name="BMC Genomics">
        <title>The genome sequence of the biocontrol fungus Metarhizium anisopliae and comparative genomics of Metarhizium species.</title>
        <authorList>
            <person name="Pattemore J.A."/>
            <person name="Hane J.K."/>
            <person name="Williams A.H."/>
            <person name="Wilson B.A."/>
            <person name="Stodart B.J."/>
            <person name="Ash G.J."/>
        </authorList>
    </citation>
    <scope>NUCLEOTIDE SEQUENCE [LARGE SCALE GENOMIC DNA]</scope>
    <source>
        <strain evidence="10">BRIP 53293</strain>
    </source>
</reference>
<evidence type="ECO:0000259" key="8">
    <source>
        <dbReference type="PROSITE" id="PS50217"/>
    </source>
</evidence>
<dbReference type="InterPro" id="IPR004827">
    <property type="entry name" value="bZIP"/>
</dbReference>
<evidence type="ECO:0000256" key="2">
    <source>
        <dbReference type="ARBA" id="ARBA00023002"/>
    </source>
</evidence>
<dbReference type="Proteomes" id="UP000054544">
    <property type="component" value="Unassembled WGS sequence"/>
</dbReference>
<proteinExistence type="inferred from homology"/>
<feature type="compositionally biased region" description="Polar residues" evidence="7">
    <location>
        <begin position="423"/>
        <end position="432"/>
    </location>
</feature>
<feature type="active site" evidence="5">
    <location>
        <position position="776"/>
    </location>
</feature>
<feature type="compositionally biased region" description="Basic and acidic residues" evidence="7">
    <location>
        <begin position="74"/>
        <end position="83"/>
    </location>
</feature>
<evidence type="ECO:0000256" key="3">
    <source>
        <dbReference type="ARBA" id="ARBA00023027"/>
    </source>
</evidence>
<dbReference type="CDD" id="cd14705">
    <property type="entry name" value="bZIP_Zip1"/>
    <property type="match status" value="1"/>
</dbReference>
<dbReference type="STRING" id="1291518.A0A0D9NUC9"/>
<dbReference type="OrthoDB" id="310895at2759"/>
<dbReference type="InterPro" id="IPR016163">
    <property type="entry name" value="Ald_DH_C"/>
</dbReference>
<dbReference type="Gene3D" id="3.40.605.10">
    <property type="entry name" value="Aldehyde Dehydrogenase, Chain A, domain 1"/>
    <property type="match status" value="1"/>
</dbReference>
<dbReference type="PROSITE" id="PS50217">
    <property type="entry name" value="BZIP"/>
    <property type="match status" value="1"/>
</dbReference>
<name>A0A0D9NUC9_METAN</name>
<dbReference type="Pfam" id="PF00171">
    <property type="entry name" value="Aldedh"/>
    <property type="match status" value="1"/>
</dbReference>
<feature type="region of interest" description="Disordered" evidence="7">
    <location>
        <begin position="315"/>
        <end position="348"/>
    </location>
</feature>
<organism evidence="9 10">
    <name type="scientific">Metarhizium anisopliae BRIP 53293</name>
    <dbReference type="NCBI Taxonomy" id="1291518"/>
    <lineage>
        <taxon>Eukaryota</taxon>
        <taxon>Fungi</taxon>
        <taxon>Dikarya</taxon>
        <taxon>Ascomycota</taxon>
        <taxon>Pezizomycotina</taxon>
        <taxon>Sordariomycetes</taxon>
        <taxon>Hypocreomycetidae</taxon>
        <taxon>Hypocreales</taxon>
        <taxon>Clavicipitaceae</taxon>
        <taxon>Metarhizium</taxon>
    </lineage>
</organism>
<feature type="compositionally biased region" description="Basic and acidic residues" evidence="7">
    <location>
        <begin position="438"/>
        <end position="449"/>
    </location>
</feature>
<evidence type="ECO:0000256" key="6">
    <source>
        <dbReference type="RuleBase" id="RU003345"/>
    </source>
</evidence>
<dbReference type="InterPro" id="IPR015590">
    <property type="entry name" value="Aldehyde_DH_dom"/>
</dbReference>
<dbReference type="EC" id="1.2.1.3" evidence="4"/>
<dbReference type="PROSITE" id="PS00687">
    <property type="entry name" value="ALDEHYDE_DEHYDR_GLU"/>
    <property type="match status" value="1"/>
</dbReference>
<feature type="region of interest" description="Disordered" evidence="7">
    <location>
        <begin position="497"/>
        <end position="526"/>
    </location>
</feature>
<feature type="compositionally biased region" description="Polar residues" evidence="7">
    <location>
        <begin position="84"/>
        <end position="101"/>
    </location>
</feature>
<dbReference type="InterPro" id="IPR016162">
    <property type="entry name" value="Ald_DH_N"/>
</dbReference>
<dbReference type="FunFam" id="3.40.309.10:FF:000012">
    <property type="entry name" value="Betaine aldehyde dehydrogenase"/>
    <property type="match status" value="1"/>
</dbReference>
<dbReference type="GO" id="GO:0004029">
    <property type="term" value="F:aldehyde dehydrogenase (NAD+) activity"/>
    <property type="evidence" value="ECO:0007669"/>
    <property type="project" value="UniProtKB-EC"/>
</dbReference>
<dbReference type="EMBL" id="KE384738">
    <property type="protein sequence ID" value="KJK77388.1"/>
    <property type="molecule type" value="Genomic_DNA"/>
</dbReference>
<feature type="compositionally biased region" description="Basic and acidic residues" evidence="7">
    <location>
        <begin position="189"/>
        <end position="200"/>
    </location>
</feature>
<dbReference type="InterPro" id="IPR029510">
    <property type="entry name" value="Ald_DH_CS_GLU"/>
</dbReference>
<feature type="region of interest" description="Disordered" evidence="7">
    <location>
        <begin position="1"/>
        <end position="295"/>
    </location>
</feature>
<keyword evidence="3" id="KW-0520">NAD</keyword>
<feature type="compositionally biased region" description="Polar residues" evidence="7">
    <location>
        <begin position="249"/>
        <end position="274"/>
    </location>
</feature>
<evidence type="ECO:0000256" key="7">
    <source>
        <dbReference type="SAM" id="MobiDB-lite"/>
    </source>
</evidence>
<gene>
    <name evidence="9" type="ORF">H634G_07127</name>
</gene>
<evidence type="ECO:0000256" key="5">
    <source>
        <dbReference type="PROSITE-ProRule" id="PRU10007"/>
    </source>
</evidence>
<dbReference type="SUPFAM" id="SSF53720">
    <property type="entry name" value="ALDH-like"/>
    <property type="match status" value="1"/>
</dbReference>
<feature type="compositionally biased region" description="Polar residues" evidence="7">
    <location>
        <begin position="402"/>
        <end position="417"/>
    </location>
</feature>
<keyword evidence="10" id="KW-1185">Reference proteome</keyword>
<keyword evidence="2 6" id="KW-0560">Oxidoreductase</keyword>
<dbReference type="PROSITE" id="PS00036">
    <property type="entry name" value="BZIP_BASIC"/>
    <property type="match status" value="1"/>
</dbReference>
<feature type="region of interest" description="Disordered" evidence="7">
    <location>
        <begin position="384"/>
        <end position="468"/>
    </location>
</feature>
<evidence type="ECO:0000256" key="1">
    <source>
        <dbReference type="ARBA" id="ARBA00009986"/>
    </source>
</evidence>
<dbReference type="InterPro" id="IPR016161">
    <property type="entry name" value="Ald_DH/histidinol_DH"/>
</dbReference>
<evidence type="ECO:0000313" key="10">
    <source>
        <dbReference type="Proteomes" id="UP000054544"/>
    </source>
</evidence>
<accession>A0A0D9NUC9</accession>
<comment type="similarity">
    <text evidence="1 6">Belongs to the aldehyde dehydrogenase family.</text>
</comment>
<dbReference type="Gene3D" id="3.40.309.10">
    <property type="entry name" value="Aldehyde Dehydrogenase, Chain A, domain 2"/>
    <property type="match status" value="1"/>
</dbReference>
<dbReference type="FunFam" id="3.40.605.10:FF:000050">
    <property type="entry name" value="Aldehyde dehydrogenase, mitochondrial"/>
    <property type="match status" value="1"/>
</dbReference>
<dbReference type="PANTHER" id="PTHR43720">
    <property type="entry name" value="2-AMINOMUCONIC SEMIALDEHYDE DEHYDROGENASE"/>
    <property type="match status" value="1"/>
</dbReference>
<feature type="compositionally biased region" description="Low complexity" evidence="7">
    <location>
        <begin position="8"/>
        <end position="22"/>
    </location>
</feature>
<feature type="domain" description="BZIP" evidence="8">
    <location>
        <begin position="318"/>
        <end position="381"/>
    </location>
</feature>
<dbReference type="PANTHER" id="PTHR43720:SF2">
    <property type="entry name" value="2-AMINOMUCONIC SEMIALDEHYDE DEHYDROGENASE"/>
    <property type="match status" value="1"/>
</dbReference>
<sequence length="1010" mass="109781">MSQRDTSTRPASRRTSTSPTTPVEVGACPFGSSVGNHDAANDAIKLLPKENSGRNQQIPPKSLGMLNILNPSDPRPKDSHIAHDSSSPVGQQSASAYQSWTHGFPRQPGFGHSASASYPGIPVGNANLVSGPERQSPTVGYPFSNVNEPRKALSPKVPRASSLSQSSGPPREFDRRQHGYVPSVSPAKRPYEADSAEEPRQLPSFHQTPRIAQTVPQVPTPPTRSLSQPMNRVTEVSHVQGQPGPPQDIQASPSHTQFQLGQCQGQLSSVSQPPEASPWTEVMRRSAGSGSMEGQQAYMTLPGSDIPIPVQVDYSQASRKADEKRQRNAKASTRHRRKKKTMQEENVRQLQELKDERQQMSEEMDYLRRQRDFYREERNRLRDIVSRTPGIHQHAAGPRSPTPTRSIGSHTDHSPVSQHLIPTPTQGYSSDPASIDRAAQRPKMEERAEFAGPGPGTTPVGLAPPHGHLYNIPPRPASAASSGSGDRLPPLRAMEGPSPTVQHIGSGQAHEQDPRTDLTAPNGKSWSQPLGLFIGNEFRNSAKGRRITTFNPYTETEICQVVAATPQDVDAAVEASRLALKKPSWKSLSGTERGHLMNKLADLVDQHRETLAVIETLDNGKPYSVSLGFDVPHFSEVLRYYAGYADKIHGSVIDVGHEKMAYTLKQPIGVCGQIIPWNYPLAMAAWKLGPALCCGNTVVLKLAEQTPLSMLYVGKLIREAGFPPGVINIINGHGGLAGAALALHRDVDKIAFTGSTATGKDVMRMASTTMKAVTLETGGKSPLIVFDDANLGQAVRWAHEGIMANQGQVCTATSRLLVQDGIYDRFIEEFTKYTSKTSILGDPFEATTYQGPQVSATQRDRILSYIRTAQTENANIIHPCGAISELPRTGFFVPPTIFTDVNTAATVFKEEIFGPCAAVARFKTEQEALDIANSTRYGLAGAVFTRDMARSHRVARELEAGMVWVNSSNDSDVRVPFGGVKESGIGRELGEDGLRGYYSVKAVHVNLTES</sequence>
<dbReference type="AlphaFoldDB" id="A0A0D9NUC9"/>
<dbReference type="GO" id="GO:0006598">
    <property type="term" value="P:polyamine catabolic process"/>
    <property type="evidence" value="ECO:0007669"/>
    <property type="project" value="TreeGrafter"/>
</dbReference>